<proteinExistence type="predicted"/>
<dbReference type="RefSeq" id="WP_090654392.1">
    <property type="nucleotide sequence ID" value="NZ_FOXQ01000001.1"/>
</dbReference>
<evidence type="ECO:0000256" key="1">
    <source>
        <dbReference type="SAM" id="Phobius"/>
    </source>
</evidence>
<evidence type="ECO:0000313" key="3">
    <source>
        <dbReference type="Proteomes" id="UP000199031"/>
    </source>
</evidence>
<dbReference type="Gene3D" id="3.40.50.1110">
    <property type="entry name" value="SGNH hydrolase"/>
    <property type="match status" value="1"/>
</dbReference>
<dbReference type="EMBL" id="FOXQ01000001">
    <property type="protein sequence ID" value="SFP67131.1"/>
    <property type="molecule type" value="Genomic_DNA"/>
</dbReference>
<accession>A0A1I5S8U9</accession>
<dbReference type="GO" id="GO:0016788">
    <property type="term" value="F:hydrolase activity, acting on ester bonds"/>
    <property type="evidence" value="ECO:0007669"/>
    <property type="project" value="UniProtKB-ARBA"/>
</dbReference>
<evidence type="ECO:0008006" key="4">
    <source>
        <dbReference type="Google" id="ProtNLM"/>
    </source>
</evidence>
<keyword evidence="1" id="KW-0812">Transmembrane</keyword>
<keyword evidence="1" id="KW-0472">Membrane</keyword>
<dbReference type="OrthoDB" id="869432at2"/>
<sequence>MTREEINHVVRFLKKLSILAVLLFIFDRGIGLFLQYLYEKDPPPDIKAFNHVMNTPQEDVYIFGSSKVAHGYVSNVFADTLGLTCFNAGREQTNILYADVVMSEMLRKHSPKLVILDITAKETVAHNMEASKLILANLMIPHINTDTSFLRIGKKLFPKEVFAAQLSMLQRYNSQVLPLLLGTKKNRFEENGYLPVHGTKIEGEIPAFQDKGESYDSTAKDYFEHFVTMLQAKNVKLVITQSPYYVQKFTTSPSLAALMPIIKKYNVEYLDYSFDPEFFRKDYFYDNVHLNDKGAHAFSARLASDLKKDLEKNDPSVLTKSQTARQ</sequence>
<dbReference type="AlphaFoldDB" id="A0A1I5S8U9"/>
<dbReference type="SUPFAM" id="SSF52266">
    <property type="entry name" value="SGNH hydrolase"/>
    <property type="match status" value="1"/>
</dbReference>
<keyword evidence="3" id="KW-1185">Reference proteome</keyword>
<organism evidence="2 3">
    <name type="scientific">Parafilimonas terrae</name>
    <dbReference type="NCBI Taxonomy" id="1465490"/>
    <lineage>
        <taxon>Bacteria</taxon>
        <taxon>Pseudomonadati</taxon>
        <taxon>Bacteroidota</taxon>
        <taxon>Chitinophagia</taxon>
        <taxon>Chitinophagales</taxon>
        <taxon>Chitinophagaceae</taxon>
        <taxon>Parafilimonas</taxon>
    </lineage>
</organism>
<protein>
    <recommendedName>
        <fullName evidence="4">GDSL-like Lipase/Acylhydrolase family protein</fullName>
    </recommendedName>
</protein>
<reference evidence="2 3" key="1">
    <citation type="submission" date="2016-10" db="EMBL/GenBank/DDBJ databases">
        <authorList>
            <person name="de Groot N.N."/>
        </authorList>
    </citation>
    <scope>NUCLEOTIDE SEQUENCE [LARGE SCALE GENOMIC DNA]</scope>
    <source>
        <strain evidence="2 3">DSM 28286</strain>
    </source>
</reference>
<name>A0A1I5S8U9_9BACT</name>
<dbReference type="STRING" id="1465490.SAMN05444277_101642"/>
<gene>
    <name evidence="2" type="ORF">SAMN05444277_101642</name>
</gene>
<feature type="transmembrane region" description="Helical" evidence="1">
    <location>
        <begin position="16"/>
        <end position="38"/>
    </location>
</feature>
<dbReference type="Proteomes" id="UP000199031">
    <property type="component" value="Unassembled WGS sequence"/>
</dbReference>
<keyword evidence="1" id="KW-1133">Transmembrane helix</keyword>
<evidence type="ECO:0000313" key="2">
    <source>
        <dbReference type="EMBL" id="SFP67131.1"/>
    </source>
</evidence>
<dbReference type="InterPro" id="IPR036514">
    <property type="entry name" value="SGNH_hydro_sf"/>
</dbReference>